<proteinExistence type="predicted"/>
<organism evidence="1 2">
    <name type="scientific">Vigna unguiculata</name>
    <name type="common">Cowpea</name>
    <dbReference type="NCBI Taxonomy" id="3917"/>
    <lineage>
        <taxon>Eukaryota</taxon>
        <taxon>Viridiplantae</taxon>
        <taxon>Streptophyta</taxon>
        <taxon>Embryophyta</taxon>
        <taxon>Tracheophyta</taxon>
        <taxon>Spermatophyta</taxon>
        <taxon>Magnoliopsida</taxon>
        <taxon>eudicotyledons</taxon>
        <taxon>Gunneridae</taxon>
        <taxon>Pentapetalae</taxon>
        <taxon>rosids</taxon>
        <taxon>fabids</taxon>
        <taxon>Fabales</taxon>
        <taxon>Fabaceae</taxon>
        <taxon>Papilionoideae</taxon>
        <taxon>50 kb inversion clade</taxon>
        <taxon>NPAAA clade</taxon>
        <taxon>indigoferoid/millettioid clade</taxon>
        <taxon>Phaseoleae</taxon>
        <taxon>Vigna</taxon>
    </lineage>
</organism>
<accession>A0A4D6KRX2</accession>
<dbReference type="Proteomes" id="UP000501690">
    <property type="component" value="Linkage Group LG1"/>
</dbReference>
<keyword evidence="2" id="KW-1185">Reference proteome</keyword>
<dbReference type="PANTHER" id="PTHR46710:SF11">
    <property type="entry name" value="ARMADILLO BTB ARABIDOPSIS PROTEIN 1"/>
    <property type="match status" value="1"/>
</dbReference>
<dbReference type="SUPFAM" id="SSF48371">
    <property type="entry name" value="ARM repeat"/>
    <property type="match status" value="1"/>
</dbReference>
<dbReference type="AlphaFoldDB" id="A0A4D6KRX2"/>
<name>A0A4D6KRX2_VIGUN</name>
<evidence type="ECO:0000313" key="2">
    <source>
        <dbReference type="Proteomes" id="UP000501690"/>
    </source>
</evidence>
<sequence>MRGRALKYLISLMRSAEERVRQYVVIALAHLCSPPDYENCILKQDAAKSSGIELLLNILQSQIQKRDASMALSILASRANFISSLLKAISPSPTSQMDLGEEFLNNEKISDVTFLVEGGASAVINFC</sequence>
<dbReference type="Gene3D" id="1.25.10.10">
    <property type="entry name" value="Leucine-rich Repeat Variant"/>
    <property type="match status" value="1"/>
</dbReference>
<dbReference type="InterPro" id="IPR044282">
    <property type="entry name" value="ABAP1/ARIA"/>
</dbReference>
<dbReference type="InterPro" id="IPR016024">
    <property type="entry name" value="ARM-type_fold"/>
</dbReference>
<dbReference type="PANTHER" id="PTHR46710">
    <property type="entry name" value="ARM REPEAT PROTEIN INTERACTING WITH ABF2"/>
    <property type="match status" value="1"/>
</dbReference>
<dbReference type="EMBL" id="CP039345">
    <property type="protein sequence ID" value="QCD78467.1"/>
    <property type="molecule type" value="Genomic_DNA"/>
</dbReference>
<dbReference type="InterPro" id="IPR011989">
    <property type="entry name" value="ARM-like"/>
</dbReference>
<protein>
    <submittedName>
        <fullName evidence="1">Armadillo-type fold</fullName>
    </submittedName>
</protein>
<reference evidence="1 2" key="1">
    <citation type="submission" date="2019-04" db="EMBL/GenBank/DDBJ databases">
        <title>An improved genome assembly and genetic linkage map for asparagus bean, Vigna unguiculata ssp. sesquipedialis.</title>
        <authorList>
            <person name="Xia Q."/>
            <person name="Zhang R."/>
            <person name="Dong Y."/>
        </authorList>
    </citation>
    <scope>NUCLEOTIDE SEQUENCE [LARGE SCALE GENOMIC DNA]</scope>
    <source>
        <tissue evidence="1">Leaf</tissue>
    </source>
</reference>
<gene>
    <name evidence="1" type="ORF">DEO72_LG1g2100</name>
</gene>
<evidence type="ECO:0000313" key="1">
    <source>
        <dbReference type="EMBL" id="QCD78467.1"/>
    </source>
</evidence>